<feature type="domain" description="Vitamin K epoxide reductase" evidence="13">
    <location>
        <begin position="8"/>
        <end position="151"/>
    </location>
</feature>
<dbReference type="KEGG" id="bbif:117207068"/>
<keyword evidence="14" id="KW-1185">Reference proteome</keyword>
<name>A0A6P8M4K7_9HYME</name>
<dbReference type="PANTHER" id="PTHR14519">
    <property type="entry name" value="VITAMIN K EPOXIDE REDUCTASE COMPLEX, SUBUNIT 1"/>
    <property type="match status" value="1"/>
</dbReference>
<dbReference type="AlphaFoldDB" id="A0A6P8M4K7"/>
<feature type="transmembrane region" description="Helical" evidence="12">
    <location>
        <begin position="126"/>
        <end position="148"/>
    </location>
</feature>
<accession>A0A6P8M4K7</accession>
<dbReference type="InterPro" id="IPR038354">
    <property type="entry name" value="VKOR_sf"/>
</dbReference>
<dbReference type="GO" id="GO:0042373">
    <property type="term" value="P:vitamin K metabolic process"/>
    <property type="evidence" value="ECO:0007669"/>
    <property type="project" value="InterPro"/>
</dbReference>
<protein>
    <recommendedName>
        <fullName evidence="3">vitamin-K-epoxide reductase (warfarin-sensitive)</fullName>
        <ecNumber evidence="3">1.17.4.4</ecNumber>
    </recommendedName>
</protein>
<dbReference type="GO" id="GO:0048038">
    <property type="term" value="F:quinone binding"/>
    <property type="evidence" value="ECO:0007669"/>
    <property type="project" value="UniProtKB-KW"/>
</dbReference>
<keyword evidence="11" id="KW-0676">Redox-active center</keyword>
<dbReference type="CDD" id="cd12917">
    <property type="entry name" value="VKOR_euk"/>
    <property type="match status" value="1"/>
</dbReference>
<gene>
    <name evidence="15" type="primary">LOC117207068</name>
</gene>
<feature type="transmembrane region" description="Helical" evidence="12">
    <location>
        <begin position="12"/>
        <end position="31"/>
    </location>
</feature>
<evidence type="ECO:0000256" key="11">
    <source>
        <dbReference type="ARBA" id="ARBA00023284"/>
    </source>
</evidence>
<dbReference type="Pfam" id="PF07884">
    <property type="entry name" value="VKOR"/>
    <property type="match status" value="1"/>
</dbReference>
<evidence type="ECO:0000256" key="3">
    <source>
        <dbReference type="ARBA" id="ARBA00012278"/>
    </source>
</evidence>
<dbReference type="Gene3D" id="1.20.1440.130">
    <property type="entry name" value="VKOR domain"/>
    <property type="match status" value="1"/>
</dbReference>
<evidence type="ECO:0000313" key="14">
    <source>
        <dbReference type="Proteomes" id="UP000515164"/>
    </source>
</evidence>
<keyword evidence="10" id="KW-1015">Disulfide bond</keyword>
<dbReference type="SMART" id="SM00756">
    <property type="entry name" value="VKc"/>
    <property type="match status" value="1"/>
</dbReference>
<organism evidence="14 15">
    <name type="scientific">Bombus bifarius</name>
    <dbReference type="NCBI Taxonomy" id="103933"/>
    <lineage>
        <taxon>Eukaryota</taxon>
        <taxon>Metazoa</taxon>
        <taxon>Ecdysozoa</taxon>
        <taxon>Arthropoda</taxon>
        <taxon>Hexapoda</taxon>
        <taxon>Insecta</taxon>
        <taxon>Pterygota</taxon>
        <taxon>Neoptera</taxon>
        <taxon>Endopterygota</taxon>
        <taxon>Hymenoptera</taxon>
        <taxon>Apocrita</taxon>
        <taxon>Aculeata</taxon>
        <taxon>Apoidea</taxon>
        <taxon>Anthophila</taxon>
        <taxon>Apidae</taxon>
        <taxon>Bombus</taxon>
        <taxon>Pyrobombus</taxon>
    </lineage>
</organism>
<evidence type="ECO:0000256" key="4">
    <source>
        <dbReference type="ARBA" id="ARBA00022692"/>
    </source>
</evidence>
<dbReference type="EC" id="1.17.4.4" evidence="3"/>
<reference evidence="15" key="1">
    <citation type="submission" date="2025-08" db="UniProtKB">
        <authorList>
            <consortium name="RefSeq"/>
        </authorList>
    </citation>
    <scope>IDENTIFICATION</scope>
    <source>
        <tissue evidence="15">Muscle</tissue>
    </source>
</reference>
<evidence type="ECO:0000256" key="9">
    <source>
        <dbReference type="ARBA" id="ARBA00023136"/>
    </source>
</evidence>
<dbReference type="CTD" id="3346188"/>
<evidence type="ECO:0000313" key="15">
    <source>
        <dbReference type="RefSeq" id="XP_033302803.1"/>
    </source>
</evidence>
<feature type="transmembrane region" description="Helical" evidence="12">
    <location>
        <begin position="100"/>
        <end position="120"/>
    </location>
</feature>
<evidence type="ECO:0000256" key="12">
    <source>
        <dbReference type="SAM" id="Phobius"/>
    </source>
</evidence>
<evidence type="ECO:0000256" key="8">
    <source>
        <dbReference type="ARBA" id="ARBA00023002"/>
    </source>
</evidence>
<evidence type="ECO:0000256" key="7">
    <source>
        <dbReference type="ARBA" id="ARBA00022989"/>
    </source>
</evidence>
<keyword evidence="9 12" id="KW-0472">Membrane</keyword>
<sequence>MTTIKKSIRKLNAKIITTCIIGFALSYYAYYVELAKEENDLYEAVCDINEHISCTKAFSSKYGKGFGIISETSLLYAPNSIYGLMFYLLVAILSISNKYVTSALVVILEICANLGTLYLAYILYKLSNICLVCVSLYLVNVVLLTLAVKKQRKLYRNSGTNKKKGSK</sequence>
<dbReference type="InterPro" id="IPR012932">
    <property type="entry name" value="VKOR"/>
</dbReference>
<comment type="subcellular location">
    <subcellularLocation>
        <location evidence="1">Endoplasmic reticulum membrane</location>
        <topology evidence="1">Multi-pass membrane protein</topology>
    </subcellularLocation>
</comment>
<dbReference type="InterPro" id="IPR042406">
    <property type="entry name" value="VKORC1/VKORC1L1"/>
</dbReference>
<dbReference type="PANTHER" id="PTHR14519:SF8">
    <property type="entry name" value="VITAMIN K EPOXIDE REDUCTASE COMPLEX SUBUNIT 1"/>
    <property type="match status" value="1"/>
</dbReference>
<comment type="similarity">
    <text evidence="2">Belongs to the VKOR family.</text>
</comment>
<dbReference type="RefSeq" id="XP_033302803.1">
    <property type="nucleotide sequence ID" value="XM_033446912.1"/>
</dbReference>
<dbReference type="GO" id="GO:0047057">
    <property type="term" value="F:vitamin-K-epoxide reductase (warfarin-sensitive) activity"/>
    <property type="evidence" value="ECO:0007669"/>
    <property type="project" value="UniProtKB-EC"/>
</dbReference>
<dbReference type="Proteomes" id="UP000515164">
    <property type="component" value="Unplaced"/>
</dbReference>
<evidence type="ECO:0000256" key="5">
    <source>
        <dbReference type="ARBA" id="ARBA00022719"/>
    </source>
</evidence>
<evidence type="ECO:0000256" key="2">
    <source>
        <dbReference type="ARBA" id="ARBA00006214"/>
    </source>
</evidence>
<keyword evidence="8" id="KW-0560">Oxidoreductase</keyword>
<keyword evidence="5" id="KW-0874">Quinone</keyword>
<evidence type="ECO:0000256" key="6">
    <source>
        <dbReference type="ARBA" id="ARBA00022824"/>
    </source>
</evidence>
<feature type="transmembrane region" description="Helical" evidence="12">
    <location>
        <begin position="74"/>
        <end position="93"/>
    </location>
</feature>
<evidence type="ECO:0000259" key="13">
    <source>
        <dbReference type="SMART" id="SM00756"/>
    </source>
</evidence>
<keyword evidence="4 12" id="KW-0812">Transmembrane</keyword>
<dbReference type="GO" id="GO:0005789">
    <property type="term" value="C:endoplasmic reticulum membrane"/>
    <property type="evidence" value="ECO:0007669"/>
    <property type="project" value="UniProtKB-SubCell"/>
</dbReference>
<evidence type="ECO:0000256" key="1">
    <source>
        <dbReference type="ARBA" id="ARBA00004477"/>
    </source>
</evidence>
<dbReference type="GeneID" id="117207068"/>
<keyword evidence="7 12" id="KW-1133">Transmembrane helix</keyword>
<keyword evidence="6" id="KW-0256">Endoplasmic reticulum</keyword>
<proteinExistence type="inferred from homology"/>
<evidence type="ECO:0000256" key="10">
    <source>
        <dbReference type="ARBA" id="ARBA00023157"/>
    </source>
</evidence>